<comment type="caution">
    <text evidence="3">The sequence shown here is derived from an EMBL/GenBank/DDBJ whole genome shotgun (WGS) entry which is preliminary data.</text>
</comment>
<dbReference type="AlphaFoldDB" id="A0A5S3PBG8"/>
<feature type="transmembrane region" description="Helical" evidence="2">
    <location>
        <begin position="69"/>
        <end position="93"/>
    </location>
</feature>
<keyword evidence="2" id="KW-1133">Transmembrane helix</keyword>
<accession>A0A5S3PBG8</accession>
<proteinExistence type="predicted"/>
<evidence type="ECO:0000256" key="1">
    <source>
        <dbReference type="SAM" id="MobiDB-lite"/>
    </source>
</evidence>
<dbReference type="RefSeq" id="WP_138663485.1">
    <property type="nucleotide sequence ID" value="NZ_VANS01000005.1"/>
</dbReference>
<evidence type="ECO:0000313" key="4">
    <source>
        <dbReference type="Proteomes" id="UP000309550"/>
    </source>
</evidence>
<feature type="transmembrane region" description="Helical" evidence="2">
    <location>
        <begin position="38"/>
        <end position="63"/>
    </location>
</feature>
<dbReference type="OrthoDB" id="7836441at2"/>
<feature type="region of interest" description="Disordered" evidence="1">
    <location>
        <begin position="243"/>
        <end position="267"/>
    </location>
</feature>
<protein>
    <submittedName>
        <fullName evidence="3">Uncharacterized protein</fullName>
    </submittedName>
</protein>
<name>A0A5S3PBG8_9RHOB</name>
<keyword evidence="2" id="KW-0472">Membrane</keyword>
<dbReference type="Proteomes" id="UP000309550">
    <property type="component" value="Unassembled WGS sequence"/>
</dbReference>
<gene>
    <name evidence="3" type="ORF">FDT80_16820</name>
</gene>
<organism evidence="3 4">
    <name type="scientific">Sulfitobacter sabulilitoris</name>
    <dbReference type="NCBI Taxonomy" id="2562655"/>
    <lineage>
        <taxon>Bacteria</taxon>
        <taxon>Pseudomonadati</taxon>
        <taxon>Pseudomonadota</taxon>
        <taxon>Alphaproteobacteria</taxon>
        <taxon>Rhodobacterales</taxon>
        <taxon>Roseobacteraceae</taxon>
        <taxon>Sulfitobacter</taxon>
    </lineage>
</organism>
<evidence type="ECO:0000256" key="2">
    <source>
        <dbReference type="SAM" id="Phobius"/>
    </source>
</evidence>
<reference evidence="3 4" key="1">
    <citation type="submission" date="2019-05" db="EMBL/GenBank/DDBJ databases">
        <title>Sulfitobacter sabulilitoris sp. nov., isolated from a marine sand.</title>
        <authorList>
            <person name="Yoon J.-H."/>
        </authorList>
    </citation>
    <scope>NUCLEOTIDE SEQUENCE [LARGE SCALE GENOMIC DNA]</scope>
    <source>
        <strain evidence="3 4">HSMS-29</strain>
    </source>
</reference>
<keyword evidence="2" id="KW-0812">Transmembrane</keyword>
<keyword evidence="4" id="KW-1185">Reference proteome</keyword>
<sequence length="267" mass="29415">MPSAQDTLIWALGASALVLLGASFAFGEAARTARKIILQFFVTIALPVGILLGLPLAALSYLVDLDPRLWQALIAGLVIATGWLTTAIFTELGKAGAKAERMRDYHKALYAEISNTLASLWDAGDADAHVAATLQRMRDDPDFIPFIPREHHDHIYDALVTEIDVLPRQTIDAIVAYYRQIKAISAFTDDMRGPAFRRLGQDRRIVMYADYSEMRKQAFSFGQYALAIILGFSEGGPARAEEVTQRLQRAALSTRDADPSDRSQGSE</sequence>
<feature type="transmembrane region" description="Helical" evidence="2">
    <location>
        <begin position="7"/>
        <end position="26"/>
    </location>
</feature>
<evidence type="ECO:0000313" key="3">
    <source>
        <dbReference type="EMBL" id="TMM50913.1"/>
    </source>
</evidence>
<dbReference type="EMBL" id="VANS01000005">
    <property type="protein sequence ID" value="TMM50913.1"/>
    <property type="molecule type" value="Genomic_DNA"/>
</dbReference>